<organism evidence="2 3">
    <name type="scientific">Orchesella dallaii</name>
    <dbReference type="NCBI Taxonomy" id="48710"/>
    <lineage>
        <taxon>Eukaryota</taxon>
        <taxon>Metazoa</taxon>
        <taxon>Ecdysozoa</taxon>
        <taxon>Arthropoda</taxon>
        <taxon>Hexapoda</taxon>
        <taxon>Collembola</taxon>
        <taxon>Entomobryomorpha</taxon>
        <taxon>Entomobryoidea</taxon>
        <taxon>Orchesellidae</taxon>
        <taxon>Orchesellinae</taxon>
        <taxon>Orchesella</taxon>
    </lineage>
</organism>
<proteinExistence type="predicted"/>
<name>A0ABP1PZH9_9HEXA</name>
<sequence>MDLSVLFILEGCAVGNNYTLSPKSAEVDSTKRNLDNLCHQIQRFLLDNVLLLVNLHNQTHRKIQETHTNPKAENKDGLGC</sequence>
<evidence type="ECO:0000256" key="1">
    <source>
        <dbReference type="SAM" id="MobiDB-lite"/>
    </source>
</evidence>
<reference evidence="2 3" key="1">
    <citation type="submission" date="2024-08" db="EMBL/GenBank/DDBJ databases">
        <authorList>
            <person name="Cucini C."/>
            <person name="Frati F."/>
        </authorList>
    </citation>
    <scope>NUCLEOTIDE SEQUENCE [LARGE SCALE GENOMIC DNA]</scope>
</reference>
<dbReference type="EMBL" id="CAXLJM020000015">
    <property type="protein sequence ID" value="CAL8081811.1"/>
    <property type="molecule type" value="Genomic_DNA"/>
</dbReference>
<dbReference type="Proteomes" id="UP001642540">
    <property type="component" value="Unassembled WGS sequence"/>
</dbReference>
<protein>
    <submittedName>
        <fullName evidence="2">Uncharacterized protein</fullName>
    </submittedName>
</protein>
<evidence type="ECO:0000313" key="2">
    <source>
        <dbReference type="EMBL" id="CAL8081811.1"/>
    </source>
</evidence>
<keyword evidence="3" id="KW-1185">Reference proteome</keyword>
<feature type="compositionally biased region" description="Basic and acidic residues" evidence="1">
    <location>
        <begin position="62"/>
        <end position="80"/>
    </location>
</feature>
<comment type="caution">
    <text evidence="2">The sequence shown here is derived from an EMBL/GenBank/DDBJ whole genome shotgun (WGS) entry which is preliminary data.</text>
</comment>
<accession>A0ABP1PZH9</accession>
<evidence type="ECO:0000313" key="3">
    <source>
        <dbReference type="Proteomes" id="UP001642540"/>
    </source>
</evidence>
<gene>
    <name evidence="2" type="ORF">ODALV1_LOCUS5029</name>
</gene>
<feature type="region of interest" description="Disordered" evidence="1">
    <location>
        <begin position="61"/>
        <end position="80"/>
    </location>
</feature>